<dbReference type="HOGENOM" id="CLU_587843_0_0_6"/>
<evidence type="ECO:0000256" key="1">
    <source>
        <dbReference type="SAM" id="MobiDB-lite"/>
    </source>
</evidence>
<organism evidence="2 3">
    <name type="scientific">Alkalilimnicola ehrlichii (strain ATCC BAA-1101 / DSM 17681 / MLHE-1)</name>
    <dbReference type="NCBI Taxonomy" id="187272"/>
    <lineage>
        <taxon>Bacteria</taxon>
        <taxon>Pseudomonadati</taxon>
        <taxon>Pseudomonadota</taxon>
        <taxon>Gammaproteobacteria</taxon>
        <taxon>Chromatiales</taxon>
        <taxon>Ectothiorhodospiraceae</taxon>
        <taxon>Alkalilimnicola</taxon>
    </lineage>
</organism>
<evidence type="ECO:0008006" key="4">
    <source>
        <dbReference type="Google" id="ProtNLM"/>
    </source>
</evidence>
<dbReference type="RefSeq" id="WP_011628543.1">
    <property type="nucleotide sequence ID" value="NC_008340.1"/>
</dbReference>
<evidence type="ECO:0000313" key="2">
    <source>
        <dbReference type="EMBL" id="ABI56148.1"/>
    </source>
</evidence>
<dbReference type="Gene3D" id="3.40.50.300">
    <property type="entry name" value="P-loop containing nucleotide triphosphate hydrolases"/>
    <property type="match status" value="1"/>
</dbReference>
<name>Q0AAI9_ALKEH</name>
<keyword evidence="3" id="KW-1185">Reference proteome</keyword>
<proteinExistence type="predicted"/>
<accession>Q0AAI9</accession>
<dbReference type="AlphaFoldDB" id="Q0AAI9"/>
<dbReference type="EMBL" id="CP000453">
    <property type="protein sequence ID" value="ABI56148.1"/>
    <property type="molecule type" value="Genomic_DNA"/>
</dbReference>
<dbReference type="KEGG" id="aeh:Mlg_0794"/>
<dbReference type="InterPro" id="IPR027417">
    <property type="entry name" value="P-loop_NTPase"/>
</dbReference>
<dbReference type="eggNOG" id="COG4626">
    <property type="taxonomic scope" value="Bacteria"/>
</dbReference>
<reference evidence="3" key="1">
    <citation type="submission" date="2006-08" db="EMBL/GenBank/DDBJ databases">
        <title>Complete sequence of Alkalilimnicola ehrilichei MLHE-1.</title>
        <authorList>
            <person name="Copeland A."/>
            <person name="Lucas S."/>
            <person name="Lapidus A."/>
            <person name="Barry K."/>
            <person name="Detter J.C."/>
            <person name="Glavina del Rio T."/>
            <person name="Hammon N."/>
            <person name="Israni S."/>
            <person name="Dalin E."/>
            <person name="Tice H."/>
            <person name="Pitluck S."/>
            <person name="Sims D."/>
            <person name="Brettin T."/>
            <person name="Bruce D."/>
            <person name="Han C."/>
            <person name="Tapia R."/>
            <person name="Gilna P."/>
            <person name="Schmutz J."/>
            <person name="Larimer F."/>
            <person name="Land M."/>
            <person name="Hauser L."/>
            <person name="Kyrpides N."/>
            <person name="Mikhailova N."/>
            <person name="Oremland R.S."/>
            <person name="Hoeft S.E."/>
            <person name="Switzer-Blum J."/>
            <person name="Kulp T."/>
            <person name="King G."/>
            <person name="Tabita R."/>
            <person name="Witte B."/>
            <person name="Santini J.M."/>
            <person name="Basu P."/>
            <person name="Hollibaugh J.T."/>
            <person name="Xie G."/>
            <person name="Stolz J.F."/>
            <person name="Richardson P."/>
        </authorList>
    </citation>
    <scope>NUCLEOTIDE SEQUENCE [LARGE SCALE GENOMIC DNA]</scope>
    <source>
        <strain evidence="3">ATCC BAA-1101 / DSM 17681 / MLHE-1</strain>
    </source>
</reference>
<evidence type="ECO:0000313" key="3">
    <source>
        <dbReference type="Proteomes" id="UP000001962"/>
    </source>
</evidence>
<feature type="region of interest" description="Disordered" evidence="1">
    <location>
        <begin position="409"/>
        <end position="440"/>
    </location>
</feature>
<gene>
    <name evidence="2" type="ordered locus">Mlg_0794</name>
</gene>
<dbReference type="Gene3D" id="3.30.420.240">
    <property type="match status" value="1"/>
</dbReference>
<sequence length="509" mass="55061">MTNIVEAFTDPQLLGQSFGEDTREAWRAVLSGAFALPMDDDRLALFKRLSGDREPPQRQARELWAIAGRRSDKTHTAAGIAVYLATIGAELDGTLARLTAGERGVVQLLAVDRQQAKVALGYVRGLFADSPVMSSLVEKENTEGVLLRNGVSIEVATNSHRAVRGRTLLAAILDECAFFKDEATATPDVEVYRALVPSLATTGGMLVGISSPYARRGLLYSKWRKHYGKPGDVLVVQGGTLDFNPTLDPRVIAEAEQDDPEAAKAEWHGQFRADVEGFVTREAVDACTAPGRIELPPVAGERYTAFVDPSGGSKDAFTLAIAHQSDGLTVVDAIRAQKPPFSPEAVVKEFAGLLKEYKISKVVGDRYGGEFPRELFRKQGIAYKLSDRPKSDLYRDMLPLLNSGRVELPDNGRLQNELTSLERRTSRAGKDSIDHPPNGTDDVVNAVAGCIIEAAKPKAVPRVRRMGDSISSGSNSGSSVLDRIAQGQKASGRLASTRRSFLRDADGFG</sequence>
<feature type="compositionally biased region" description="Basic and acidic residues" evidence="1">
    <location>
        <begin position="420"/>
        <end position="434"/>
    </location>
</feature>
<dbReference type="Proteomes" id="UP000001962">
    <property type="component" value="Chromosome"/>
</dbReference>
<protein>
    <recommendedName>
        <fullName evidence="4">Terminase</fullName>
    </recommendedName>
</protein>